<evidence type="ECO:0000313" key="1">
    <source>
        <dbReference type="EMBL" id="KON30049.1"/>
    </source>
</evidence>
<comment type="caution">
    <text evidence="1">The sequence shown here is derived from an EMBL/GenBank/DDBJ whole genome shotgun (WGS) entry which is preliminary data.</text>
</comment>
<gene>
    <name evidence="1" type="ORF">AC482_04840</name>
</gene>
<name>A0A0M0BNQ5_9ARCH</name>
<sequence length="340" mass="37515">MVLPEYIKVNKLLIEEMLGLEKGDSMLIPVSAGIPEAYDIALSAQSYAESIGVKADIFVIAPFNRGDPPSKQLTAAAKEVDGLYQMAPFHALDLKVTFDKLKIPMPYIGESPGTDESLIRTMLRVDPHKMRAVGRKMADAFTEADTARITTRTGTDYTEDISGIPGEALSGFAADPEGTPWEYVPGSCPGIVETRWGTAEGRVVYDDGPYEGAVIVIEGSRIAGFEGGQAGVRLEHWLGDRIRDDDFMCPCEWGIGTNPNARMVAPNGRQLLEWERVLGLIHFHFGDSQPYPVVHEGKLTNPEWKPAKFHTGPNIWHPTVYLDDELIVKDGIIQEKYMNP</sequence>
<dbReference type="EMBL" id="LFWZ01000043">
    <property type="protein sequence ID" value="KON30049.1"/>
    <property type="molecule type" value="Genomic_DNA"/>
</dbReference>
<dbReference type="AlphaFoldDB" id="A0A0M0BNQ5"/>
<accession>A0A0M0BNQ5</accession>
<organism evidence="1 2">
    <name type="scientific">miscellaneous Crenarchaeota group-15 archaeon DG-45</name>
    <dbReference type="NCBI Taxonomy" id="1685127"/>
    <lineage>
        <taxon>Archaea</taxon>
        <taxon>Candidatus Bathyarchaeota</taxon>
        <taxon>MCG-15</taxon>
    </lineage>
</organism>
<protein>
    <recommendedName>
        <fullName evidence="3">Leucyl aminopeptidase</fullName>
    </recommendedName>
</protein>
<reference evidence="1 2" key="1">
    <citation type="submission" date="2015-06" db="EMBL/GenBank/DDBJ databases">
        <title>New insights into the roles of widespread benthic archaea in carbon and nitrogen cycling.</title>
        <authorList>
            <person name="Lazar C.S."/>
            <person name="Baker B.J."/>
            <person name="Seitz K.W."/>
            <person name="Hyde A.S."/>
            <person name="Dick G.J."/>
            <person name="Hinrichs K.-U."/>
            <person name="Teske A.P."/>
        </authorList>
    </citation>
    <scope>NUCLEOTIDE SEQUENCE [LARGE SCALE GENOMIC DNA]</scope>
    <source>
        <strain evidence="1">DG-45</strain>
    </source>
</reference>
<dbReference type="Proteomes" id="UP000037210">
    <property type="component" value="Unassembled WGS sequence"/>
</dbReference>
<proteinExistence type="predicted"/>
<evidence type="ECO:0000313" key="2">
    <source>
        <dbReference type="Proteomes" id="UP000037210"/>
    </source>
</evidence>
<evidence type="ECO:0008006" key="3">
    <source>
        <dbReference type="Google" id="ProtNLM"/>
    </source>
</evidence>